<keyword evidence="10" id="KW-1133">Transmembrane helix</keyword>
<dbReference type="SUPFAM" id="SSF52540">
    <property type="entry name" value="P-loop containing nucleoside triphosphate hydrolases"/>
    <property type="match status" value="1"/>
</dbReference>
<comment type="catalytic activity">
    <reaction evidence="8">
        <text>L-tyrosyl-[protein] + ATP = O-phospho-L-tyrosyl-[protein] + ADP + H(+)</text>
        <dbReference type="Rhea" id="RHEA:10596"/>
        <dbReference type="Rhea" id="RHEA-COMP:10136"/>
        <dbReference type="Rhea" id="RHEA-COMP:20101"/>
        <dbReference type="ChEBI" id="CHEBI:15378"/>
        <dbReference type="ChEBI" id="CHEBI:30616"/>
        <dbReference type="ChEBI" id="CHEBI:46858"/>
        <dbReference type="ChEBI" id="CHEBI:61978"/>
        <dbReference type="ChEBI" id="CHEBI:456216"/>
        <dbReference type="EC" id="2.7.10.2"/>
    </reaction>
</comment>
<keyword evidence="10" id="KW-0812">Transmembrane</keyword>
<dbReference type="AlphaFoldDB" id="A0A4Q7PD17"/>
<keyword evidence="10" id="KW-0472">Membrane</keyword>
<keyword evidence="5" id="KW-0418">Kinase</keyword>
<dbReference type="OrthoDB" id="9794577at2"/>
<dbReference type="RefSeq" id="WP_130276985.1">
    <property type="nucleotide sequence ID" value="NZ_SGXG01000001.1"/>
</dbReference>
<evidence type="ECO:0000313" key="14">
    <source>
        <dbReference type="Proteomes" id="UP000292209"/>
    </source>
</evidence>
<evidence type="ECO:0000259" key="11">
    <source>
        <dbReference type="Pfam" id="PF13614"/>
    </source>
</evidence>
<dbReference type="Pfam" id="PF13807">
    <property type="entry name" value="GNVR"/>
    <property type="match status" value="1"/>
</dbReference>
<evidence type="ECO:0000256" key="6">
    <source>
        <dbReference type="ARBA" id="ARBA00022840"/>
    </source>
</evidence>
<dbReference type="GO" id="GO:0005886">
    <property type="term" value="C:plasma membrane"/>
    <property type="evidence" value="ECO:0007669"/>
    <property type="project" value="TreeGrafter"/>
</dbReference>
<evidence type="ECO:0000313" key="13">
    <source>
        <dbReference type="EMBL" id="RZS98251.1"/>
    </source>
</evidence>
<name>A0A4Q7PD17_9BACT</name>
<evidence type="ECO:0000256" key="5">
    <source>
        <dbReference type="ARBA" id="ARBA00022777"/>
    </source>
</evidence>
<dbReference type="Proteomes" id="UP000292209">
    <property type="component" value="Unassembled WGS sequence"/>
</dbReference>
<evidence type="ECO:0000256" key="2">
    <source>
        <dbReference type="ARBA" id="ARBA00011903"/>
    </source>
</evidence>
<evidence type="ECO:0000256" key="9">
    <source>
        <dbReference type="SAM" id="Coils"/>
    </source>
</evidence>
<sequence length="806" mass="92173">MEDFDYRDQKEGQKPVDLGYLLRKYLRFWPLYLLTAVVFLTAVFFYHRYTVDRFEVSGTVLVGNKSTVESRIFDRSNIFTGELTLDNDVLLLTSKILAKEALKKLHFDVEYYAKTKIKTVELYDRSPIRIEVDWDHLQVAGMEMELHILSPETFMVKDIEPGFWDLNSAVANVDTGIKDRVFRFGEEVKTSRSKFTVFLVNPNQVGEVIIFKLIQPATLESRMASALKVSMVKSMGSALELSLVTTVVEKGRDYINALMEAFIEYDLQEKNRNAENTLKFINQQLAYLEDSLKKAQLELQKFKVENKLVNVSAEFSNILEKMNRLEEEGKDLDFQLSYYESIERYIAGKGRDFSQVIAPSVVGIPDPLLNGLIQTLVHLSQDRRKLLAVVNDNHPEVVKNDMQMQKVQDALQENIVNLIANTKGKKEVIQKEIQQLQRQFVGMPESESQFSSISREFNLRENLYTYLLEKRAEVGIAKASNVSDNTILDYAKIGSLVYPNKRNNYLIALLLGIFLPLGFVMASDLLDPRIKDQRDFKNHFEAPLLGIIGFSDYKNNLVVLDHPRSPVAESFRSLRSAISFIASGKKSKKILVTSSVSGEGKTFCALNLASVMALAGKKTIVVGADLRRPRLSDYFNHKDVIGLSTFLIKKAKAEDIIQKTPQENLFFIPAGPVPPNPAELLLSDGLKDLISYLEENYDMIIFDTAPLGLVSETTDLMRSFDLNIYVVRQYYSRKEHLVMINDLYKNQQVGNVYGVFNGMKGVGYYAKGFTYGYGNAYIFADRNKYLGEYYQMEKKKFSFFKWFRKN</sequence>
<protein>
    <recommendedName>
        <fullName evidence="2">non-specific protein-tyrosine kinase</fullName>
        <ecNumber evidence="2">2.7.10.2</ecNumber>
    </recommendedName>
</protein>
<evidence type="ECO:0000256" key="10">
    <source>
        <dbReference type="SAM" id="Phobius"/>
    </source>
</evidence>
<dbReference type="PANTHER" id="PTHR32309">
    <property type="entry name" value="TYROSINE-PROTEIN KINASE"/>
    <property type="match status" value="1"/>
</dbReference>
<feature type="transmembrane region" description="Helical" evidence="10">
    <location>
        <begin position="28"/>
        <end position="47"/>
    </location>
</feature>
<dbReference type="InterPro" id="IPR027417">
    <property type="entry name" value="P-loop_NTPase"/>
</dbReference>
<proteinExistence type="inferred from homology"/>
<dbReference type="GO" id="GO:0005524">
    <property type="term" value="F:ATP binding"/>
    <property type="evidence" value="ECO:0007669"/>
    <property type="project" value="UniProtKB-KW"/>
</dbReference>
<dbReference type="NCBIfam" id="TIGR01007">
    <property type="entry name" value="eps_fam"/>
    <property type="match status" value="1"/>
</dbReference>
<dbReference type="PANTHER" id="PTHR32309:SF13">
    <property type="entry name" value="FERRIC ENTEROBACTIN TRANSPORT PROTEIN FEPE"/>
    <property type="match status" value="1"/>
</dbReference>
<dbReference type="InterPro" id="IPR005702">
    <property type="entry name" value="Wzc-like_C"/>
</dbReference>
<dbReference type="InterPro" id="IPR025669">
    <property type="entry name" value="AAA_dom"/>
</dbReference>
<evidence type="ECO:0000256" key="3">
    <source>
        <dbReference type="ARBA" id="ARBA00022679"/>
    </source>
</evidence>
<evidence type="ECO:0000256" key="1">
    <source>
        <dbReference type="ARBA" id="ARBA00007316"/>
    </source>
</evidence>
<dbReference type="InterPro" id="IPR032807">
    <property type="entry name" value="GNVR"/>
</dbReference>
<keyword evidence="6" id="KW-0067">ATP-binding</keyword>
<keyword evidence="4" id="KW-0547">Nucleotide-binding</keyword>
<dbReference type="InterPro" id="IPR050445">
    <property type="entry name" value="Bact_polysacc_biosynth/exp"/>
</dbReference>
<dbReference type="Pfam" id="PF13614">
    <property type="entry name" value="AAA_31"/>
    <property type="match status" value="1"/>
</dbReference>
<organism evidence="13 14">
    <name type="scientific">Cecembia calidifontis</name>
    <dbReference type="NCBI Taxonomy" id="1187080"/>
    <lineage>
        <taxon>Bacteria</taxon>
        <taxon>Pseudomonadati</taxon>
        <taxon>Bacteroidota</taxon>
        <taxon>Cytophagia</taxon>
        <taxon>Cytophagales</taxon>
        <taxon>Cyclobacteriaceae</taxon>
        <taxon>Cecembia</taxon>
    </lineage>
</organism>
<evidence type="ECO:0000256" key="4">
    <source>
        <dbReference type="ARBA" id="ARBA00022741"/>
    </source>
</evidence>
<evidence type="ECO:0000259" key="12">
    <source>
        <dbReference type="Pfam" id="PF13807"/>
    </source>
</evidence>
<evidence type="ECO:0000256" key="7">
    <source>
        <dbReference type="ARBA" id="ARBA00023137"/>
    </source>
</evidence>
<dbReference type="CDD" id="cd05387">
    <property type="entry name" value="BY-kinase"/>
    <property type="match status" value="1"/>
</dbReference>
<dbReference type="Gene3D" id="3.40.50.300">
    <property type="entry name" value="P-loop containing nucleotide triphosphate hydrolases"/>
    <property type="match status" value="1"/>
</dbReference>
<gene>
    <name evidence="13" type="ORF">BC751_3891</name>
</gene>
<feature type="domain" description="Tyrosine-protein kinase G-rich" evidence="12">
    <location>
        <begin position="453"/>
        <end position="521"/>
    </location>
</feature>
<keyword evidence="7" id="KW-0829">Tyrosine-protein kinase</keyword>
<reference evidence="13 14" key="1">
    <citation type="submission" date="2019-02" db="EMBL/GenBank/DDBJ databases">
        <title>Genomic Encyclopedia of Archaeal and Bacterial Type Strains, Phase II (KMG-II): from individual species to whole genera.</title>
        <authorList>
            <person name="Goeker M."/>
        </authorList>
    </citation>
    <scope>NUCLEOTIDE SEQUENCE [LARGE SCALE GENOMIC DNA]</scope>
    <source>
        <strain evidence="13 14">DSM 21411</strain>
    </source>
</reference>
<feature type="coiled-coil region" evidence="9">
    <location>
        <begin position="264"/>
        <end position="328"/>
    </location>
</feature>
<keyword evidence="3" id="KW-0808">Transferase</keyword>
<feature type="transmembrane region" description="Helical" evidence="10">
    <location>
        <begin position="505"/>
        <end position="526"/>
    </location>
</feature>
<dbReference type="EC" id="2.7.10.2" evidence="2"/>
<comment type="caution">
    <text evidence="13">The sequence shown here is derived from an EMBL/GenBank/DDBJ whole genome shotgun (WGS) entry which is preliminary data.</text>
</comment>
<keyword evidence="9" id="KW-0175">Coiled coil</keyword>
<evidence type="ECO:0000256" key="8">
    <source>
        <dbReference type="ARBA" id="ARBA00051245"/>
    </source>
</evidence>
<dbReference type="GO" id="GO:0004715">
    <property type="term" value="F:non-membrane spanning protein tyrosine kinase activity"/>
    <property type="evidence" value="ECO:0007669"/>
    <property type="project" value="UniProtKB-EC"/>
</dbReference>
<keyword evidence="14" id="KW-1185">Reference proteome</keyword>
<feature type="domain" description="AAA" evidence="11">
    <location>
        <begin position="588"/>
        <end position="733"/>
    </location>
</feature>
<accession>A0A4Q7PD17</accession>
<comment type="similarity">
    <text evidence="1">Belongs to the CpsD/CapB family.</text>
</comment>
<dbReference type="EMBL" id="SGXG01000001">
    <property type="protein sequence ID" value="RZS98251.1"/>
    <property type="molecule type" value="Genomic_DNA"/>
</dbReference>